<feature type="domain" description="RNA polymerase sigma-70 region 2" evidence="6">
    <location>
        <begin position="25"/>
        <end position="77"/>
    </location>
</feature>
<dbReference type="InterPro" id="IPR007627">
    <property type="entry name" value="RNA_pol_sigma70_r2"/>
</dbReference>
<dbReference type="CDD" id="cd06171">
    <property type="entry name" value="Sigma70_r4"/>
    <property type="match status" value="1"/>
</dbReference>
<sequence length="165" mass="18555">MDDDEDFSAYADARWSNLVRSAVVLGCTLDEAHDLAQTTLLRCYTSWSRVRRADDRDAYVYRILLNCHRDSRRRHWWGERPTDTLPEQVTADPTGDVDAADAVRRALADLSPAHREVVVLRHLAQLSEQQTATVLGVAPGTVKSRLARALDQLARSPHLAEGRQP</sequence>
<keyword evidence="3" id="KW-0731">Sigma factor</keyword>
<dbReference type="InterPro" id="IPR013324">
    <property type="entry name" value="RNA_pol_sigma_r3/r4-like"/>
</dbReference>
<comment type="similarity">
    <text evidence="1">Belongs to the sigma-70 factor family. ECF subfamily.</text>
</comment>
<dbReference type="InterPro" id="IPR013249">
    <property type="entry name" value="RNA_pol_sigma70_r4_t2"/>
</dbReference>
<dbReference type="InterPro" id="IPR014284">
    <property type="entry name" value="RNA_pol_sigma-70_dom"/>
</dbReference>
<feature type="domain" description="RNA polymerase sigma factor 70 region 4 type 2" evidence="7">
    <location>
        <begin position="101"/>
        <end position="153"/>
    </location>
</feature>
<organism evidence="8 9">
    <name type="scientific">Nocardioides deserti</name>
    <dbReference type="NCBI Taxonomy" id="1588644"/>
    <lineage>
        <taxon>Bacteria</taxon>
        <taxon>Bacillati</taxon>
        <taxon>Actinomycetota</taxon>
        <taxon>Actinomycetes</taxon>
        <taxon>Propionibacteriales</taxon>
        <taxon>Nocardioidaceae</taxon>
        <taxon>Nocardioides</taxon>
    </lineage>
</organism>
<dbReference type="Pfam" id="PF08281">
    <property type="entry name" value="Sigma70_r4_2"/>
    <property type="match status" value="1"/>
</dbReference>
<keyword evidence="9" id="KW-1185">Reference proteome</keyword>
<dbReference type="SUPFAM" id="SSF88659">
    <property type="entry name" value="Sigma3 and sigma4 domains of RNA polymerase sigma factors"/>
    <property type="match status" value="1"/>
</dbReference>
<evidence type="ECO:0000313" key="9">
    <source>
        <dbReference type="Proteomes" id="UP000604001"/>
    </source>
</evidence>
<evidence type="ECO:0000256" key="5">
    <source>
        <dbReference type="ARBA" id="ARBA00023163"/>
    </source>
</evidence>
<evidence type="ECO:0000256" key="4">
    <source>
        <dbReference type="ARBA" id="ARBA00023125"/>
    </source>
</evidence>
<dbReference type="NCBIfam" id="TIGR02983">
    <property type="entry name" value="SigE-fam_strep"/>
    <property type="match status" value="1"/>
</dbReference>
<evidence type="ECO:0000313" key="8">
    <source>
        <dbReference type="EMBL" id="MBC2958801.1"/>
    </source>
</evidence>
<accession>A0ABR6U320</accession>
<evidence type="ECO:0000256" key="2">
    <source>
        <dbReference type="ARBA" id="ARBA00023015"/>
    </source>
</evidence>
<dbReference type="InterPro" id="IPR013325">
    <property type="entry name" value="RNA_pol_sigma_r2"/>
</dbReference>
<dbReference type="Gene3D" id="1.10.10.10">
    <property type="entry name" value="Winged helix-like DNA-binding domain superfamily/Winged helix DNA-binding domain"/>
    <property type="match status" value="1"/>
</dbReference>
<dbReference type="Pfam" id="PF04542">
    <property type="entry name" value="Sigma70_r2"/>
    <property type="match status" value="1"/>
</dbReference>
<dbReference type="NCBIfam" id="TIGR02937">
    <property type="entry name" value="sigma70-ECF"/>
    <property type="match status" value="1"/>
</dbReference>
<dbReference type="Gene3D" id="1.10.1740.10">
    <property type="match status" value="1"/>
</dbReference>
<keyword evidence="4" id="KW-0238">DNA-binding</keyword>
<dbReference type="InterPro" id="IPR014325">
    <property type="entry name" value="RNA_pol_sigma-E_actinobac"/>
</dbReference>
<evidence type="ECO:0000259" key="7">
    <source>
        <dbReference type="Pfam" id="PF08281"/>
    </source>
</evidence>
<dbReference type="PANTHER" id="PTHR43133">
    <property type="entry name" value="RNA POLYMERASE ECF-TYPE SIGMA FACTO"/>
    <property type="match status" value="1"/>
</dbReference>
<evidence type="ECO:0000256" key="1">
    <source>
        <dbReference type="ARBA" id="ARBA00010641"/>
    </source>
</evidence>
<name>A0ABR6U320_9ACTN</name>
<gene>
    <name evidence="8" type="ORF">H7344_00655</name>
</gene>
<dbReference type="EMBL" id="JACMYC010000001">
    <property type="protein sequence ID" value="MBC2958801.1"/>
    <property type="molecule type" value="Genomic_DNA"/>
</dbReference>
<dbReference type="InterPro" id="IPR036388">
    <property type="entry name" value="WH-like_DNA-bd_sf"/>
</dbReference>
<evidence type="ECO:0000256" key="3">
    <source>
        <dbReference type="ARBA" id="ARBA00023082"/>
    </source>
</evidence>
<dbReference type="Proteomes" id="UP000604001">
    <property type="component" value="Unassembled WGS sequence"/>
</dbReference>
<reference evidence="8 9" key="1">
    <citation type="submission" date="2020-08" db="EMBL/GenBank/DDBJ databases">
        <title>novel species in genus Nocardioides.</title>
        <authorList>
            <person name="Zhang G."/>
        </authorList>
    </citation>
    <scope>NUCLEOTIDE SEQUENCE [LARGE SCALE GENOMIC DNA]</scope>
    <source>
        <strain evidence="8 9">SC8A-24</strain>
    </source>
</reference>
<dbReference type="SUPFAM" id="SSF88946">
    <property type="entry name" value="Sigma2 domain of RNA polymerase sigma factors"/>
    <property type="match status" value="1"/>
</dbReference>
<comment type="caution">
    <text evidence="8">The sequence shown here is derived from an EMBL/GenBank/DDBJ whole genome shotgun (WGS) entry which is preliminary data.</text>
</comment>
<dbReference type="PANTHER" id="PTHR43133:SF50">
    <property type="entry name" value="ECF RNA POLYMERASE SIGMA FACTOR SIGM"/>
    <property type="match status" value="1"/>
</dbReference>
<proteinExistence type="inferred from homology"/>
<protein>
    <submittedName>
        <fullName evidence="8">SigE family RNA polymerase sigma factor</fullName>
    </submittedName>
</protein>
<keyword evidence="2" id="KW-0805">Transcription regulation</keyword>
<keyword evidence="5" id="KW-0804">Transcription</keyword>
<evidence type="ECO:0000259" key="6">
    <source>
        <dbReference type="Pfam" id="PF04542"/>
    </source>
</evidence>
<dbReference type="InterPro" id="IPR039425">
    <property type="entry name" value="RNA_pol_sigma-70-like"/>
</dbReference>